<dbReference type="Proteomes" id="UP000315750">
    <property type="component" value="Chromosome"/>
</dbReference>
<dbReference type="KEGG" id="amuc:Pan181_37580"/>
<protein>
    <submittedName>
        <fullName evidence="4">HlyD family secretion protein</fullName>
    </submittedName>
</protein>
<dbReference type="PANTHER" id="PTHR30097:SF4">
    <property type="entry name" value="SLR6042 PROTEIN"/>
    <property type="match status" value="1"/>
</dbReference>
<feature type="coiled-coil region" evidence="2">
    <location>
        <begin position="132"/>
        <end position="188"/>
    </location>
</feature>
<dbReference type="Gene3D" id="2.40.50.100">
    <property type="match status" value="1"/>
</dbReference>
<dbReference type="EMBL" id="CP036278">
    <property type="protein sequence ID" value="QDU57540.1"/>
    <property type="molecule type" value="Genomic_DNA"/>
</dbReference>
<keyword evidence="2" id="KW-0175">Coiled coil</keyword>
<sequence>MFRRLLVSLAALCAIAAVGVGVWFGYQQWQSEPAASSPVEEASLGAVKTEDGKVIVSDRAQLNLGLTAKPLETRVYWKTITLPGMIVDRPGTSDRDVVTPAAGVVTQIYHVPGDLVQPGERLFTIRLASDSLQQTQAELFKASENIKLAEAKRQRLVRGGEGIPQARVIEAESEIARLKVAVQGYRQELLNRGLPNAEIDGIARGKLLSELSIVAPRLDFAGDAPKSAEALGFELHELLVEMGQQVQAGATLCNLANHQLLAVEGKAFRDETALLQRSLEEGWPVEVDFREGATTAWPTFDPLLPISYIDNSIDPVNRTFSFLALLENQHKVVERDGRSRLLWRFRPGQKVLLQVRVEKMEDVFVVPADAVVADGLENYIFTQNVNTFEQVSVRVLHRDRETVVIANDGALETYERDGVQKTFAAVAQNAAAQLNRMTKTKSDGLPPGYHIHADGSLHKNEDEDR</sequence>
<dbReference type="GO" id="GO:0030313">
    <property type="term" value="C:cell envelope"/>
    <property type="evidence" value="ECO:0007669"/>
    <property type="project" value="TreeGrafter"/>
</dbReference>
<name>A0A518AS35_9BACT</name>
<reference evidence="4 5" key="1">
    <citation type="submission" date="2019-02" db="EMBL/GenBank/DDBJ databases">
        <title>Deep-cultivation of Planctomycetes and their phenomic and genomic characterization uncovers novel biology.</title>
        <authorList>
            <person name="Wiegand S."/>
            <person name="Jogler M."/>
            <person name="Boedeker C."/>
            <person name="Pinto D."/>
            <person name="Vollmers J."/>
            <person name="Rivas-Marin E."/>
            <person name="Kohn T."/>
            <person name="Peeters S.H."/>
            <person name="Heuer A."/>
            <person name="Rast P."/>
            <person name="Oberbeckmann S."/>
            <person name="Bunk B."/>
            <person name="Jeske O."/>
            <person name="Meyerdierks A."/>
            <person name="Storesund J.E."/>
            <person name="Kallscheuer N."/>
            <person name="Luecker S."/>
            <person name="Lage O.M."/>
            <person name="Pohl T."/>
            <person name="Merkel B.J."/>
            <person name="Hornburger P."/>
            <person name="Mueller R.-W."/>
            <person name="Bruemmer F."/>
            <person name="Labrenz M."/>
            <person name="Spormann A.M."/>
            <person name="Op den Camp H."/>
            <person name="Overmann J."/>
            <person name="Amann R."/>
            <person name="Jetten M.S.M."/>
            <person name="Mascher T."/>
            <person name="Medema M.H."/>
            <person name="Devos D.P."/>
            <person name="Kaster A.-K."/>
            <person name="Ovreas L."/>
            <person name="Rohde M."/>
            <person name="Galperin M.Y."/>
            <person name="Jogler C."/>
        </authorList>
    </citation>
    <scope>NUCLEOTIDE SEQUENCE [LARGE SCALE GENOMIC DNA]</scope>
    <source>
        <strain evidence="4 5">Pan181</strain>
    </source>
</reference>
<accession>A0A518AS35</accession>
<gene>
    <name evidence="4" type="ORF">Pan181_37580</name>
</gene>
<dbReference type="Gene3D" id="2.40.420.20">
    <property type="match status" value="1"/>
</dbReference>
<dbReference type="OrthoDB" id="235102at2"/>
<keyword evidence="1" id="KW-0813">Transport</keyword>
<evidence type="ECO:0000313" key="5">
    <source>
        <dbReference type="Proteomes" id="UP000315750"/>
    </source>
</evidence>
<dbReference type="InterPro" id="IPR051909">
    <property type="entry name" value="MFP_Cation_Efflux"/>
</dbReference>
<evidence type="ECO:0000256" key="2">
    <source>
        <dbReference type="SAM" id="Coils"/>
    </source>
</evidence>
<dbReference type="GO" id="GO:0060003">
    <property type="term" value="P:copper ion export"/>
    <property type="evidence" value="ECO:0007669"/>
    <property type="project" value="TreeGrafter"/>
</dbReference>
<dbReference type="Gene3D" id="1.10.287.470">
    <property type="entry name" value="Helix hairpin bin"/>
    <property type="match status" value="1"/>
</dbReference>
<feature type="compositionally biased region" description="Basic and acidic residues" evidence="3">
    <location>
        <begin position="451"/>
        <end position="465"/>
    </location>
</feature>
<keyword evidence="5" id="KW-1185">Reference proteome</keyword>
<feature type="region of interest" description="Disordered" evidence="3">
    <location>
        <begin position="440"/>
        <end position="465"/>
    </location>
</feature>
<dbReference type="PANTHER" id="PTHR30097">
    <property type="entry name" value="CATION EFFLUX SYSTEM PROTEIN CUSB"/>
    <property type="match status" value="1"/>
</dbReference>
<dbReference type="GO" id="GO:0015679">
    <property type="term" value="P:plasma membrane copper ion transport"/>
    <property type="evidence" value="ECO:0007669"/>
    <property type="project" value="TreeGrafter"/>
</dbReference>
<dbReference type="AlphaFoldDB" id="A0A518AS35"/>
<proteinExistence type="predicted"/>
<organism evidence="4 5">
    <name type="scientific">Aeoliella mucimassa</name>
    <dbReference type="NCBI Taxonomy" id="2527972"/>
    <lineage>
        <taxon>Bacteria</taxon>
        <taxon>Pseudomonadati</taxon>
        <taxon>Planctomycetota</taxon>
        <taxon>Planctomycetia</taxon>
        <taxon>Pirellulales</taxon>
        <taxon>Lacipirellulaceae</taxon>
        <taxon>Aeoliella</taxon>
    </lineage>
</organism>
<evidence type="ECO:0000313" key="4">
    <source>
        <dbReference type="EMBL" id="QDU57540.1"/>
    </source>
</evidence>
<evidence type="ECO:0000256" key="1">
    <source>
        <dbReference type="ARBA" id="ARBA00022448"/>
    </source>
</evidence>
<evidence type="ECO:0000256" key="3">
    <source>
        <dbReference type="SAM" id="MobiDB-lite"/>
    </source>
</evidence>